<gene>
    <name evidence="10" type="ORF">EFBL_3306</name>
</gene>
<reference evidence="11" key="1">
    <citation type="submission" date="2017-07" db="EMBL/GenBank/DDBJ databases">
        <title>Draft genome sequence of Effusibacillus lacus strain skLN1.</title>
        <authorList>
            <person name="Watanabe M."/>
            <person name="Kojima H."/>
            <person name="Fukui M."/>
        </authorList>
    </citation>
    <scope>NUCLEOTIDE SEQUENCE [LARGE SCALE GENOMIC DNA]</scope>
    <source>
        <strain evidence="11">skLN1</strain>
    </source>
</reference>
<feature type="transmembrane region" description="Helical" evidence="7">
    <location>
        <begin position="21"/>
        <end position="42"/>
    </location>
</feature>
<organism evidence="10 11">
    <name type="scientific">Effusibacillus lacus</name>
    <dbReference type="NCBI Taxonomy" id="1348429"/>
    <lineage>
        <taxon>Bacteria</taxon>
        <taxon>Bacillati</taxon>
        <taxon>Bacillota</taxon>
        <taxon>Bacilli</taxon>
        <taxon>Bacillales</taxon>
        <taxon>Alicyclobacillaceae</taxon>
        <taxon>Effusibacillus</taxon>
    </lineage>
</organism>
<feature type="transmembrane region" description="Helical" evidence="7">
    <location>
        <begin position="325"/>
        <end position="350"/>
    </location>
</feature>
<dbReference type="PANTHER" id="PTHR30572:SF4">
    <property type="entry name" value="ABC TRANSPORTER PERMEASE YTRF"/>
    <property type="match status" value="1"/>
</dbReference>
<feature type="domain" description="MacB-like periplasmic core" evidence="9">
    <location>
        <begin position="22"/>
        <end position="244"/>
    </location>
</feature>
<keyword evidence="2" id="KW-1003">Cell membrane</keyword>
<evidence type="ECO:0000256" key="6">
    <source>
        <dbReference type="ARBA" id="ARBA00038076"/>
    </source>
</evidence>
<proteinExistence type="inferred from homology"/>
<dbReference type="GO" id="GO:0005886">
    <property type="term" value="C:plasma membrane"/>
    <property type="evidence" value="ECO:0007669"/>
    <property type="project" value="UniProtKB-SubCell"/>
</dbReference>
<sequence length="405" mass="43189">MKLWESMRVALRSIKANTLRAILTMLGIIIGVSAVIVMVAIGEGASTSVASQINSLGSNLLIVSPGQARQGGVSLGAGSLNTLTLEDAQAISTRESIARVAPSLSRQAQIVWGNQNYSTSVEGTNDAYPEVRNINITQGRFFNRFEVEGQANVAVVGPQVVSNLFGSRISNPVGQTIQINQLPFTIIGILPSQGSSGPNNNDDKIMIPVTTAMNRLFGQTRVRTIYVSAKSAAVMNQAQFEIQQTLRSQHRLSPRDQDDFQISSQAQILSTAQGVTDVMTTLLTGIAAISLVVGGIGIMNIMLVSVTERTREIGIRKALGATRGAILQQFLIESVVLSLLGGIIGIFLGIGGTKLISQLSSITTTISLTPILYAFLSSMFVGIVFGVYPARKAARLKPIDALRYE</sequence>
<dbReference type="Proteomes" id="UP000217785">
    <property type="component" value="Unassembled WGS sequence"/>
</dbReference>
<feature type="transmembrane region" description="Helical" evidence="7">
    <location>
        <begin position="282"/>
        <end position="304"/>
    </location>
</feature>
<dbReference type="GO" id="GO:0022857">
    <property type="term" value="F:transmembrane transporter activity"/>
    <property type="evidence" value="ECO:0007669"/>
    <property type="project" value="TreeGrafter"/>
</dbReference>
<feature type="transmembrane region" description="Helical" evidence="7">
    <location>
        <begin position="370"/>
        <end position="388"/>
    </location>
</feature>
<evidence type="ECO:0000256" key="3">
    <source>
        <dbReference type="ARBA" id="ARBA00022692"/>
    </source>
</evidence>
<protein>
    <submittedName>
        <fullName evidence="10">Multidrug ABC transporter substrate-binding protein</fullName>
    </submittedName>
</protein>
<evidence type="ECO:0000313" key="10">
    <source>
        <dbReference type="EMBL" id="GAX91616.1"/>
    </source>
</evidence>
<dbReference type="Pfam" id="PF02687">
    <property type="entry name" value="FtsX"/>
    <property type="match status" value="1"/>
</dbReference>
<dbReference type="OrthoDB" id="9770036at2"/>
<dbReference type="InterPro" id="IPR025857">
    <property type="entry name" value="MacB_PCD"/>
</dbReference>
<evidence type="ECO:0000313" key="11">
    <source>
        <dbReference type="Proteomes" id="UP000217785"/>
    </source>
</evidence>
<comment type="similarity">
    <text evidence="6">Belongs to the ABC-4 integral membrane protein family.</text>
</comment>
<dbReference type="InterPro" id="IPR050250">
    <property type="entry name" value="Macrolide_Exporter_MacB"/>
</dbReference>
<comment type="caution">
    <text evidence="10">The sequence shown here is derived from an EMBL/GenBank/DDBJ whole genome shotgun (WGS) entry which is preliminary data.</text>
</comment>
<evidence type="ECO:0000259" key="9">
    <source>
        <dbReference type="Pfam" id="PF12704"/>
    </source>
</evidence>
<accession>A0A292YR02</accession>
<keyword evidence="11" id="KW-1185">Reference proteome</keyword>
<dbReference type="InterPro" id="IPR003838">
    <property type="entry name" value="ABC3_permease_C"/>
</dbReference>
<dbReference type="RefSeq" id="WP_096183592.1">
    <property type="nucleotide sequence ID" value="NZ_BDUF01000106.1"/>
</dbReference>
<evidence type="ECO:0000256" key="1">
    <source>
        <dbReference type="ARBA" id="ARBA00004651"/>
    </source>
</evidence>
<evidence type="ECO:0000256" key="2">
    <source>
        <dbReference type="ARBA" id="ARBA00022475"/>
    </source>
</evidence>
<keyword evidence="5 7" id="KW-0472">Membrane</keyword>
<dbReference type="EMBL" id="BDUF01000106">
    <property type="protein sequence ID" value="GAX91616.1"/>
    <property type="molecule type" value="Genomic_DNA"/>
</dbReference>
<feature type="domain" description="ABC3 transporter permease C-terminal" evidence="8">
    <location>
        <begin position="286"/>
        <end position="398"/>
    </location>
</feature>
<evidence type="ECO:0000256" key="5">
    <source>
        <dbReference type="ARBA" id="ARBA00023136"/>
    </source>
</evidence>
<keyword evidence="4 7" id="KW-1133">Transmembrane helix</keyword>
<evidence type="ECO:0000256" key="4">
    <source>
        <dbReference type="ARBA" id="ARBA00022989"/>
    </source>
</evidence>
<keyword evidence="3 7" id="KW-0812">Transmembrane</keyword>
<evidence type="ECO:0000256" key="7">
    <source>
        <dbReference type="SAM" id="Phobius"/>
    </source>
</evidence>
<dbReference type="Pfam" id="PF12704">
    <property type="entry name" value="MacB_PCD"/>
    <property type="match status" value="1"/>
</dbReference>
<dbReference type="AlphaFoldDB" id="A0A292YR02"/>
<dbReference type="PANTHER" id="PTHR30572">
    <property type="entry name" value="MEMBRANE COMPONENT OF TRANSPORTER-RELATED"/>
    <property type="match status" value="1"/>
</dbReference>
<name>A0A292YR02_9BACL</name>
<comment type="subcellular location">
    <subcellularLocation>
        <location evidence="1">Cell membrane</location>
        <topology evidence="1">Multi-pass membrane protein</topology>
    </subcellularLocation>
</comment>
<evidence type="ECO:0000259" key="8">
    <source>
        <dbReference type="Pfam" id="PF02687"/>
    </source>
</evidence>